<evidence type="ECO:0000256" key="1">
    <source>
        <dbReference type="SAM" id="SignalP"/>
    </source>
</evidence>
<proteinExistence type="predicted"/>
<feature type="signal peptide" evidence="1">
    <location>
        <begin position="1"/>
        <end position="21"/>
    </location>
</feature>
<name>A0ABV6QA95_9FLAO</name>
<evidence type="ECO:0008006" key="4">
    <source>
        <dbReference type="Google" id="ProtNLM"/>
    </source>
</evidence>
<feature type="chain" id="PRO_5045415996" description="Lipocalin-like domain-containing protein" evidence="1">
    <location>
        <begin position="22"/>
        <end position="148"/>
    </location>
</feature>
<keyword evidence="3" id="KW-1185">Reference proteome</keyword>
<sequence>MKFQKLITLSLFAALFLNMQCSEDDATAAYEPQCSDVNVIVDNTEYQNAESDFYSFIGVGIDGDCLVVSFSASGCSGDTWELKLVDSEAIMESFPPQRSLRFVLVNNEACLAVFTQQREFDIRNLRVEGTDEVILNIDNFEGPITYSY</sequence>
<accession>A0ABV6QA95</accession>
<evidence type="ECO:0000313" key="2">
    <source>
        <dbReference type="EMBL" id="MFC0604605.1"/>
    </source>
</evidence>
<reference evidence="2 3" key="1">
    <citation type="submission" date="2024-09" db="EMBL/GenBank/DDBJ databases">
        <authorList>
            <person name="Sun Q."/>
            <person name="Mori K."/>
        </authorList>
    </citation>
    <scope>NUCLEOTIDE SEQUENCE [LARGE SCALE GENOMIC DNA]</scope>
    <source>
        <strain evidence="2 3">NCAIM B.02481</strain>
    </source>
</reference>
<organism evidence="2 3">
    <name type="scientific">Winogradskyella pulchriflava</name>
    <dbReference type="NCBI Taxonomy" id="1110688"/>
    <lineage>
        <taxon>Bacteria</taxon>
        <taxon>Pseudomonadati</taxon>
        <taxon>Bacteroidota</taxon>
        <taxon>Flavobacteriia</taxon>
        <taxon>Flavobacteriales</taxon>
        <taxon>Flavobacteriaceae</taxon>
        <taxon>Winogradskyella</taxon>
    </lineage>
</organism>
<protein>
    <recommendedName>
        <fullName evidence="4">Lipocalin-like domain-containing protein</fullName>
    </recommendedName>
</protein>
<comment type="caution">
    <text evidence="2">The sequence shown here is derived from an EMBL/GenBank/DDBJ whole genome shotgun (WGS) entry which is preliminary data.</text>
</comment>
<dbReference type="EMBL" id="JBHLTQ010000004">
    <property type="protein sequence ID" value="MFC0604605.1"/>
    <property type="molecule type" value="Genomic_DNA"/>
</dbReference>
<dbReference type="RefSeq" id="WP_386062530.1">
    <property type="nucleotide sequence ID" value="NZ_JBHLTQ010000004.1"/>
</dbReference>
<gene>
    <name evidence="2" type="ORF">ACFFGA_08580</name>
</gene>
<keyword evidence="1" id="KW-0732">Signal</keyword>
<dbReference type="Proteomes" id="UP001589832">
    <property type="component" value="Unassembled WGS sequence"/>
</dbReference>
<evidence type="ECO:0000313" key="3">
    <source>
        <dbReference type="Proteomes" id="UP001589832"/>
    </source>
</evidence>